<dbReference type="Gene3D" id="3.40.50.360">
    <property type="match status" value="1"/>
</dbReference>
<evidence type="ECO:0000313" key="3">
    <source>
        <dbReference type="EMBL" id="PQA39385.1"/>
    </source>
</evidence>
<dbReference type="InterPro" id="IPR005025">
    <property type="entry name" value="FMN_Rdtase-like_dom"/>
</dbReference>
<keyword evidence="1" id="KW-0285">Flavoprotein</keyword>
<dbReference type="SUPFAM" id="SSF52218">
    <property type="entry name" value="Flavoproteins"/>
    <property type="match status" value="1"/>
</dbReference>
<protein>
    <submittedName>
        <fullName evidence="3">Flavodoxin</fullName>
    </submittedName>
</protein>
<reference evidence="4" key="1">
    <citation type="submission" date="2018-02" db="EMBL/GenBank/DDBJ databases">
        <title>Genome sequencing of Solimonas sp. HR-BB.</title>
        <authorList>
            <person name="Lee Y."/>
            <person name="Jeon C.O."/>
        </authorList>
    </citation>
    <scope>NUCLEOTIDE SEQUENCE [LARGE SCALE GENOMIC DNA]</scope>
    <source>
        <strain evidence="4">HR-E</strain>
    </source>
</reference>
<name>A0A2P6AS22_9GAMM</name>
<dbReference type="AlphaFoldDB" id="A0A2P6AS22"/>
<dbReference type="Proteomes" id="UP000243900">
    <property type="component" value="Unassembled WGS sequence"/>
</dbReference>
<proteinExistence type="predicted"/>
<gene>
    <name evidence="3" type="ORF">C5O18_06790</name>
</gene>
<keyword evidence="1" id="KW-0288">FMN</keyword>
<evidence type="ECO:0000313" key="4">
    <source>
        <dbReference type="Proteomes" id="UP000243900"/>
    </source>
</evidence>
<dbReference type="Pfam" id="PF03358">
    <property type="entry name" value="FMN_red"/>
    <property type="match status" value="1"/>
</dbReference>
<feature type="domain" description="NADPH-dependent FMN reductase-like" evidence="2">
    <location>
        <begin position="38"/>
        <end position="120"/>
    </location>
</feature>
<dbReference type="InterPro" id="IPR029039">
    <property type="entry name" value="Flavoprotein-like_sf"/>
</dbReference>
<evidence type="ECO:0000256" key="1">
    <source>
        <dbReference type="ARBA" id="ARBA00022643"/>
    </source>
</evidence>
<keyword evidence="4" id="KW-1185">Reference proteome</keyword>
<dbReference type="EMBL" id="PTQZ01000152">
    <property type="protein sequence ID" value="PQA39385.1"/>
    <property type="molecule type" value="Genomic_DNA"/>
</dbReference>
<evidence type="ECO:0000259" key="2">
    <source>
        <dbReference type="Pfam" id="PF03358"/>
    </source>
</evidence>
<sequence>MKKQLLVVAHAPSANTRALVEAMLRGAAHPDLPAVEARHVPPLEATAEDVMAADAIILGTTENLGYMSGALKDFFDRVYYRVLEEKQGLPCALCIRAGHDGTGTLRAVRGIVTGLRWNWVQEPLLLRGDWQADFLAQAEALGMTMAAGLDAGIF</sequence>
<comment type="caution">
    <text evidence="3">The sequence shown here is derived from an EMBL/GenBank/DDBJ whole genome shotgun (WGS) entry which is preliminary data.</text>
</comment>
<accession>A0A2P6AS22</accession>
<dbReference type="OrthoDB" id="5736081at2"/>
<dbReference type="GO" id="GO:0016491">
    <property type="term" value="F:oxidoreductase activity"/>
    <property type="evidence" value="ECO:0007669"/>
    <property type="project" value="InterPro"/>
</dbReference>
<organism evidence="3 4">
    <name type="scientific">Amnimonas aquatica</name>
    <dbReference type="NCBI Taxonomy" id="2094561"/>
    <lineage>
        <taxon>Bacteria</taxon>
        <taxon>Pseudomonadati</taxon>
        <taxon>Pseudomonadota</taxon>
        <taxon>Gammaproteobacteria</taxon>
        <taxon>Moraxellales</taxon>
        <taxon>Moraxellaceae</taxon>
        <taxon>Amnimonas</taxon>
    </lineage>
</organism>